<name>A0ABD2B703_VESSQ</name>
<reference evidence="1 2" key="1">
    <citation type="journal article" date="2024" name="Ann. Entomol. Soc. Am.">
        <title>Genomic analyses of the southern and eastern yellowjacket wasps (Hymenoptera: Vespidae) reveal evolutionary signatures of social life.</title>
        <authorList>
            <person name="Catto M.A."/>
            <person name="Caine P.B."/>
            <person name="Orr S.E."/>
            <person name="Hunt B.G."/>
            <person name="Goodisman M.A.D."/>
        </authorList>
    </citation>
    <scope>NUCLEOTIDE SEQUENCE [LARGE SCALE GENOMIC DNA]</scope>
    <source>
        <strain evidence="1">233</strain>
        <tissue evidence="1">Head and thorax</tissue>
    </source>
</reference>
<organism evidence="1 2">
    <name type="scientific">Vespula squamosa</name>
    <name type="common">Southern yellow jacket</name>
    <name type="synonym">Wasp</name>
    <dbReference type="NCBI Taxonomy" id="30214"/>
    <lineage>
        <taxon>Eukaryota</taxon>
        <taxon>Metazoa</taxon>
        <taxon>Ecdysozoa</taxon>
        <taxon>Arthropoda</taxon>
        <taxon>Hexapoda</taxon>
        <taxon>Insecta</taxon>
        <taxon>Pterygota</taxon>
        <taxon>Neoptera</taxon>
        <taxon>Endopterygota</taxon>
        <taxon>Hymenoptera</taxon>
        <taxon>Apocrita</taxon>
        <taxon>Aculeata</taxon>
        <taxon>Vespoidea</taxon>
        <taxon>Vespidae</taxon>
        <taxon>Vespinae</taxon>
        <taxon>Vespula</taxon>
    </lineage>
</organism>
<comment type="caution">
    <text evidence="1">The sequence shown here is derived from an EMBL/GenBank/DDBJ whole genome shotgun (WGS) entry which is preliminary data.</text>
</comment>
<protein>
    <submittedName>
        <fullName evidence="1">Uncharacterized protein</fullName>
    </submittedName>
</protein>
<evidence type="ECO:0000313" key="1">
    <source>
        <dbReference type="EMBL" id="KAL2728497.1"/>
    </source>
</evidence>
<dbReference type="Proteomes" id="UP001607302">
    <property type="component" value="Unassembled WGS sequence"/>
</dbReference>
<accession>A0ABD2B703</accession>
<sequence length="67" mass="7711">MNGAVCTVCGHSMIKGSLTSRFIYEMARLYVSLLSIKILMCTVFDHNDRLWLDFELCKCQHIEIPKS</sequence>
<dbReference type="AlphaFoldDB" id="A0ABD2B703"/>
<proteinExistence type="predicted"/>
<dbReference type="EMBL" id="JAUDFV010000132">
    <property type="protein sequence ID" value="KAL2728497.1"/>
    <property type="molecule type" value="Genomic_DNA"/>
</dbReference>
<evidence type="ECO:0000313" key="2">
    <source>
        <dbReference type="Proteomes" id="UP001607302"/>
    </source>
</evidence>
<keyword evidence="2" id="KW-1185">Reference proteome</keyword>
<gene>
    <name evidence="1" type="ORF">V1478_006129</name>
</gene>